<dbReference type="SUPFAM" id="SSF54001">
    <property type="entry name" value="Cysteine proteinases"/>
    <property type="match status" value="1"/>
</dbReference>
<gene>
    <name evidence="3" type="ORF">Cme02nite_32900</name>
</gene>
<dbReference type="EMBL" id="BONJ01000017">
    <property type="protein sequence ID" value="GIG14958.1"/>
    <property type="molecule type" value="Genomic_DNA"/>
</dbReference>
<evidence type="ECO:0000313" key="3">
    <source>
        <dbReference type="EMBL" id="GIG14958.1"/>
    </source>
</evidence>
<dbReference type="InterPro" id="IPR007921">
    <property type="entry name" value="CHAP_dom"/>
</dbReference>
<feature type="chain" id="PRO_5035217472" description="Peptidase C51 domain-containing protein" evidence="1">
    <location>
        <begin position="28"/>
        <end position="221"/>
    </location>
</feature>
<protein>
    <recommendedName>
        <fullName evidence="2">Peptidase C51 domain-containing protein</fullName>
    </recommendedName>
</protein>
<feature type="signal peptide" evidence="1">
    <location>
        <begin position="1"/>
        <end position="27"/>
    </location>
</feature>
<keyword evidence="4" id="KW-1185">Reference proteome</keyword>
<evidence type="ECO:0000256" key="1">
    <source>
        <dbReference type="SAM" id="SignalP"/>
    </source>
</evidence>
<sequence>MKSIRMMLVAAVAISAAAFGAATPAQAADTALGIDVGNIAWEQFTSTNADVKARLSETGTNCNFYTGFWTDPNNDRRDGTSASTCGKTTDGYMYRDGTKSWGAVNWRARAWCADFAKFAFYWGGAKYTGLNALASSFKTYGQTNGTWHTSRSYVPRKGDAAVYDWESDGVIDHVAIVTSYEDTSTDGNHYVVGGNQSNKVTHVLHGNWESGVVGYTSPAAK</sequence>
<feature type="domain" description="Peptidase C51" evidence="2">
    <location>
        <begin position="109"/>
        <end position="195"/>
    </location>
</feature>
<comment type="caution">
    <text evidence="3">The sequence shown here is derived from an EMBL/GenBank/DDBJ whole genome shotgun (WGS) entry which is preliminary data.</text>
</comment>
<organism evidence="3 4">
    <name type="scientific">Catellatospora methionotrophica</name>
    <dbReference type="NCBI Taxonomy" id="121620"/>
    <lineage>
        <taxon>Bacteria</taxon>
        <taxon>Bacillati</taxon>
        <taxon>Actinomycetota</taxon>
        <taxon>Actinomycetes</taxon>
        <taxon>Micromonosporales</taxon>
        <taxon>Micromonosporaceae</taxon>
        <taxon>Catellatospora</taxon>
    </lineage>
</organism>
<dbReference type="Pfam" id="PF05257">
    <property type="entry name" value="CHAP"/>
    <property type="match status" value="1"/>
</dbReference>
<dbReference type="AlphaFoldDB" id="A0A8J3PG23"/>
<keyword evidence="1" id="KW-0732">Signal</keyword>
<name>A0A8J3PG23_9ACTN</name>
<dbReference type="RefSeq" id="WP_166378583.1">
    <property type="nucleotide sequence ID" value="NZ_BAAATT010000007.1"/>
</dbReference>
<proteinExistence type="predicted"/>
<accession>A0A8J3PG23</accession>
<evidence type="ECO:0000313" key="4">
    <source>
        <dbReference type="Proteomes" id="UP000660339"/>
    </source>
</evidence>
<dbReference type="InterPro" id="IPR038765">
    <property type="entry name" value="Papain-like_cys_pep_sf"/>
</dbReference>
<dbReference type="Proteomes" id="UP000660339">
    <property type="component" value="Unassembled WGS sequence"/>
</dbReference>
<reference evidence="3" key="1">
    <citation type="submission" date="2021-01" db="EMBL/GenBank/DDBJ databases">
        <title>Whole genome shotgun sequence of Catellatospora methionotrophica NBRC 14553.</title>
        <authorList>
            <person name="Komaki H."/>
            <person name="Tamura T."/>
        </authorList>
    </citation>
    <scope>NUCLEOTIDE SEQUENCE</scope>
    <source>
        <strain evidence="3">NBRC 14553</strain>
    </source>
</reference>
<evidence type="ECO:0000259" key="2">
    <source>
        <dbReference type="Pfam" id="PF05257"/>
    </source>
</evidence>